<keyword evidence="2" id="KW-1185">Reference proteome</keyword>
<reference evidence="1" key="1">
    <citation type="submission" date="2022-08" db="EMBL/GenBank/DDBJ databases">
        <authorList>
            <person name="Somphong A."/>
            <person name="Phongsopitanun W."/>
        </authorList>
    </citation>
    <scope>NUCLEOTIDE SEQUENCE</scope>
    <source>
        <strain evidence="1">LP05-1</strain>
    </source>
</reference>
<proteinExistence type="predicted"/>
<organism evidence="1 2">
    <name type="scientific">Streptomyces pyxinae</name>
    <dbReference type="NCBI Taxonomy" id="2970734"/>
    <lineage>
        <taxon>Bacteria</taxon>
        <taxon>Bacillati</taxon>
        <taxon>Actinomycetota</taxon>
        <taxon>Actinomycetes</taxon>
        <taxon>Kitasatosporales</taxon>
        <taxon>Streptomycetaceae</taxon>
        <taxon>Streptomyces</taxon>
    </lineage>
</organism>
<sequence length="203" mass="21931">MTPSEDRQQQAAISRLLLYYLNGPLAEGCQLRGVLPAHGAVRIAVHAGESEGGDTFLYEIPYDTVAPADIPGILRTVLSGTQLYSSDDIGEALGMTLIRLRPQQISPTPEPEQGQALNALRALSDPGDDDNPLLIGFLMKGNGLMRLYVRRPGHLSLIGVDIRLTGALTALTASIPSLIEEEGRHRPAPDDPHCDSFVDLTDW</sequence>
<comment type="caution">
    <text evidence="1">The sequence shown here is derived from an EMBL/GenBank/DDBJ whole genome shotgun (WGS) entry which is preliminary data.</text>
</comment>
<accession>A0ABT2CB43</accession>
<protein>
    <submittedName>
        <fullName evidence="1">Uncharacterized protein</fullName>
    </submittedName>
</protein>
<name>A0ABT2CB43_9ACTN</name>
<dbReference type="Proteomes" id="UP001431313">
    <property type="component" value="Unassembled WGS sequence"/>
</dbReference>
<evidence type="ECO:0000313" key="2">
    <source>
        <dbReference type="Proteomes" id="UP001431313"/>
    </source>
</evidence>
<dbReference type="EMBL" id="JANUGQ010000001">
    <property type="protein sequence ID" value="MCS0634583.1"/>
    <property type="molecule type" value="Genomic_DNA"/>
</dbReference>
<dbReference type="RefSeq" id="WP_258785077.1">
    <property type="nucleotide sequence ID" value="NZ_JANUGQ010000001.1"/>
</dbReference>
<gene>
    <name evidence="1" type="ORF">NX801_02670</name>
</gene>
<evidence type="ECO:0000313" key="1">
    <source>
        <dbReference type="EMBL" id="MCS0634583.1"/>
    </source>
</evidence>